<dbReference type="Gene3D" id="3.40.50.300">
    <property type="entry name" value="P-loop containing nucleotide triphosphate hydrolases"/>
    <property type="match status" value="1"/>
</dbReference>
<dbReference type="EMBL" id="QOCU01000009">
    <property type="protein sequence ID" value="RHW49259.1"/>
    <property type="molecule type" value="Genomic_DNA"/>
</dbReference>
<dbReference type="PANTHER" id="PTHR39206">
    <property type="entry name" value="SLL8004 PROTEIN"/>
    <property type="match status" value="1"/>
</dbReference>
<keyword evidence="5" id="KW-0067">ATP-binding</keyword>
<keyword evidence="4" id="KW-0547">Nucleotide-binding</keyword>
<dbReference type="InterPro" id="IPR027417">
    <property type="entry name" value="P-loop_NTPase"/>
</dbReference>
<keyword evidence="10" id="KW-1185">Reference proteome</keyword>
<comment type="similarity">
    <text evidence="1">Belongs to the zeta toxin family.</text>
</comment>
<dbReference type="PANTHER" id="PTHR39206:SF1">
    <property type="entry name" value="SLL8004 PROTEIN"/>
    <property type="match status" value="1"/>
</dbReference>
<evidence type="ECO:0000256" key="1">
    <source>
        <dbReference type="ARBA" id="ARBA00009104"/>
    </source>
</evidence>
<evidence type="ECO:0000256" key="5">
    <source>
        <dbReference type="ARBA" id="ARBA00022840"/>
    </source>
</evidence>
<dbReference type="Pfam" id="PF06414">
    <property type="entry name" value="Zeta_toxin"/>
    <property type="match status" value="1"/>
</dbReference>
<proteinExistence type="inferred from homology"/>
<reference evidence="9 10" key="1">
    <citation type="submission" date="2018-07" db="EMBL/GenBank/DDBJ databases">
        <title>Genome sequences of six Lactobacillus spp. isolated from bumble bee guts.</title>
        <authorList>
            <person name="Motta E.V.S."/>
            <person name="Moran N.A."/>
        </authorList>
    </citation>
    <scope>NUCLEOTIDE SEQUENCE [LARGE SCALE GENOMIC DNA]</scope>
    <source>
        <strain evidence="9 10">BI-4G</strain>
    </source>
</reference>
<evidence type="ECO:0000256" key="2">
    <source>
        <dbReference type="ARBA" id="ARBA00011963"/>
    </source>
</evidence>
<sequence>MSLNFFMFAGINGAGKSTLYSTLNADNSYEVKNSKRTNADEIAKENHWDWHDPANNLKAMKIEMENVHLFINEKQSFNMETTLASSKKTYLKLLDSAKEQGFTTNLLYVGVSSPEIAKSRVKNRVAKGGHGLPDAIIDRRYPKSLKNLELLAPFFDNMEIYDNTTSFKIVYSRNKYKAITLDPSIDWAKPSIKADQDALQTKLLEQQIKKFRGRER</sequence>
<dbReference type="RefSeq" id="WP_118907301.1">
    <property type="nucleotide sequence ID" value="NZ_QOCU01000009.1"/>
</dbReference>
<dbReference type="EC" id="2.7.1.176" evidence="2"/>
<comment type="caution">
    <text evidence="9">The sequence shown here is derived from an EMBL/GenBank/DDBJ whole genome shotgun (WGS) entry which is preliminary data.</text>
</comment>
<keyword evidence="3" id="KW-1277">Toxin-antitoxin system</keyword>
<protein>
    <recommendedName>
        <fullName evidence="6">UDP-N-acetylglucosamine kinase</fullName>
        <ecNumber evidence="2">2.7.1.176</ecNumber>
    </recommendedName>
    <alternativeName>
        <fullName evidence="6">UDP-N-acetylglucosamine kinase</fullName>
    </alternativeName>
</protein>
<dbReference type="Proteomes" id="UP000283380">
    <property type="component" value="Unassembled WGS sequence"/>
</dbReference>
<dbReference type="SUPFAM" id="SSF52540">
    <property type="entry name" value="P-loop containing nucleoside triphosphate hydrolases"/>
    <property type="match status" value="1"/>
</dbReference>
<evidence type="ECO:0000256" key="4">
    <source>
        <dbReference type="ARBA" id="ARBA00022741"/>
    </source>
</evidence>
<evidence type="ECO:0000256" key="3">
    <source>
        <dbReference type="ARBA" id="ARBA00022649"/>
    </source>
</evidence>
<feature type="domain" description="Zeta toxin" evidence="8">
    <location>
        <begin position="7"/>
        <end position="166"/>
    </location>
</feature>
<evidence type="ECO:0000256" key="6">
    <source>
        <dbReference type="ARBA" id="ARBA00032897"/>
    </source>
</evidence>
<evidence type="ECO:0000313" key="10">
    <source>
        <dbReference type="Proteomes" id="UP000283380"/>
    </source>
</evidence>
<evidence type="ECO:0000259" key="8">
    <source>
        <dbReference type="Pfam" id="PF06414"/>
    </source>
</evidence>
<gene>
    <name evidence="9" type="ORF">DS834_07960</name>
</gene>
<accession>A0ABX9LST8</accession>
<dbReference type="InterPro" id="IPR010488">
    <property type="entry name" value="Zeta_toxin_domain"/>
</dbReference>
<evidence type="ECO:0000313" key="9">
    <source>
        <dbReference type="EMBL" id="RHW49259.1"/>
    </source>
</evidence>
<evidence type="ECO:0000256" key="7">
    <source>
        <dbReference type="ARBA" id="ARBA00048178"/>
    </source>
</evidence>
<name>A0ABX9LST8_9LACO</name>
<comment type="catalytic activity">
    <reaction evidence="7">
        <text>UDP-N-acetyl-alpha-D-glucosamine + ATP = UDP-N-acetyl-alpha-D-glucosamine 3'-phosphate + ADP + H(+)</text>
        <dbReference type="Rhea" id="RHEA:32671"/>
        <dbReference type="ChEBI" id="CHEBI:15378"/>
        <dbReference type="ChEBI" id="CHEBI:30616"/>
        <dbReference type="ChEBI" id="CHEBI:57705"/>
        <dbReference type="ChEBI" id="CHEBI:64353"/>
        <dbReference type="ChEBI" id="CHEBI:456216"/>
        <dbReference type="EC" id="2.7.1.176"/>
    </reaction>
</comment>
<organism evidence="9 10">
    <name type="scientific">Lactobacillus bombicola</name>
    <dbReference type="NCBI Taxonomy" id="1505723"/>
    <lineage>
        <taxon>Bacteria</taxon>
        <taxon>Bacillati</taxon>
        <taxon>Bacillota</taxon>
        <taxon>Bacilli</taxon>
        <taxon>Lactobacillales</taxon>
        <taxon>Lactobacillaceae</taxon>
        <taxon>Lactobacillus</taxon>
    </lineage>
</organism>